<keyword evidence="4 8" id="KW-0813">Transport</keyword>
<keyword evidence="6 8" id="KW-0592">Phosphate transport</keyword>
<dbReference type="HOGENOM" id="CLU_078518_2_1_4"/>
<evidence type="ECO:0000256" key="1">
    <source>
        <dbReference type="ARBA" id="ARBA00004496"/>
    </source>
</evidence>
<evidence type="ECO:0000256" key="7">
    <source>
        <dbReference type="ARBA" id="ARBA00056181"/>
    </source>
</evidence>
<dbReference type="NCBIfam" id="TIGR02135">
    <property type="entry name" value="phoU_full"/>
    <property type="match status" value="1"/>
</dbReference>
<dbReference type="RefSeq" id="WP_041097183.1">
    <property type="nucleotide sequence ID" value="NZ_AP012547.1"/>
</dbReference>
<comment type="similarity">
    <text evidence="2 8">Belongs to the PhoU family.</text>
</comment>
<dbReference type="PANTHER" id="PTHR42930:SF3">
    <property type="entry name" value="PHOSPHATE-SPECIFIC TRANSPORT SYSTEM ACCESSORY PROTEIN PHOU"/>
    <property type="match status" value="1"/>
</dbReference>
<comment type="subunit">
    <text evidence="3 8">Homodimer.</text>
</comment>
<dbReference type="EMBL" id="AP012547">
    <property type="protein sequence ID" value="BAO28553.1"/>
    <property type="molecule type" value="Genomic_DNA"/>
</dbReference>
<dbReference type="GO" id="GO:0006817">
    <property type="term" value="P:phosphate ion transport"/>
    <property type="evidence" value="ECO:0007669"/>
    <property type="project" value="UniProtKB-KW"/>
</dbReference>
<keyword evidence="5 8" id="KW-0963">Cytoplasm</keyword>
<evidence type="ECO:0000256" key="5">
    <source>
        <dbReference type="ARBA" id="ARBA00022490"/>
    </source>
</evidence>
<sequence>MNQEHISRQFDADLEGLRTRVLAMGGLVEQQLIRAMQGLKSGDMAQIEQVIATDRQVNRHEVELDEACNNVIARRQPAAVDLRMIMTVVKTITDLERIGDEAKKIAKMARDIHRGDTRVVPRVDLDPPAEIAVAMLRKALDAFARLDVNASAEVVRQDREVDSAYKAAARQLITFMMEDPRTISSSLDLLFVARSIERIGDHAKNISEYVVYLVKGRDVRHIGLEAMEQEVARPLGNP</sequence>
<dbReference type="InterPro" id="IPR026022">
    <property type="entry name" value="PhoU_dom"/>
</dbReference>
<dbReference type="AlphaFoldDB" id="W0SFQ8"/>
<dbReference type="InterPro" id="IPR028366">
    <property type="entry name" value="PhoU"/>
</dbReference>
<accession>W0SFQ8</accession>
<evidence type="ECO:0000256" key="3">
    <source>
        <dbReference type="ARBA" id="ARBA00011738"/>
    </source>
</evidence>
<reference evidence="10 11" key="1">
    <citation type="journal article" date="2014" name="Syst. Appl. Microbiol.">
        <title>Complete genomes of freshwater sulfur oxidizers Sulfuricella denitrificans skB26 and Sulfuritalea hydrogenivorans sk43H: genetic insights into the sulfur oxidation pathway of betaproteobacteria.</title>
        <authorList>
            <person name="Watanabe T."/>
            <person name="Kojima H."/>
            <person name="Fukui M."/>
        </authorList>
    </citation>
    <scope>NUCLEOTIDE SEQUENCE [LARGE SCALE GENOMIC DNA]</scope>
    <source>
        <strain evidence="10">DSM22779</strain>
    </source>
</reference>
<dbReference type="PIRSF" id="PIRSF003107">
    <property type="entry name" value="PhoU"/>
    <property type="match status" value="1"/>
</dbReference>
<comment type="function">
    <text evidence="7 8">Plays a role in the regulation of phosphate uptake.</text>
</comment>
<dbReference type="PANTHER" id="PTHR42930">
    <property type="entry name" value="PHOSPHATE-SPECIFIC TRANSPORT SYSTEM ACCESSORY PROTEIN PHOU"/>
    <property type="match status" value="1"/>
</dbReference>
<dbReference type="GO" id="GO:0045936">
    <property type="term" value="P:negative regulation of phosphate metabolic process"/>
    <property type="evidence" value="ECO:0007669"/>
    <property type="project" value="InterPro"/>
</dbReference>
<comment type="subcellular location">
    <subcellularLocation>
        <location evidence="1 8">Cytoplasm</location>
    </subcellularLocation>
</comment>
<dbReference type="Proteomes" id="UP000031637">
    <property type="component" value="Chromosome"/>
</dbReference>
<feature type="domain" description="PhoU" evidence="9">
    <location>
        <begin position="129"/>
        <end position="210"/>
    </location>
</feature>
<evidence type="ECO:0000256" key="4">
    <source>
        <dbReference type="ARBA" id="ARBA00022448"/>
    </source>
</evidence>
<evidence type="ECO:0000313" key="11">
    <source>
        <dbReference type="Proteomes" id="UP000031637"/>
    </source>
</evidence>
<dbReference type="GO" id="GO:0030643">
    <property type="term" value="P:intracellular phosphate ion homeostasis"/>
    <property type="evidence" value="ECO:0007669"/>
    <property type="project" value="InterPro"/>
</dbReference>
<name>W0SFQ8_9PROT</name>
<evidence type="ECO:0000313" key="10">
    <source>
        <dbReference type="EMBL" id="BAO28553.1"/>
    </source>
</evidence>
<evidence type="ECO:0000256" key="8">
    <source>
        <dbReference type="PIRNR" id="PIRNR003107"/>
    </source>
</evidence>
<dbReference type="GO" id="GO:0005737">
    <property type="term" value="C:cytoplasm"/>
    <property type="evidence" value="ECO:0007669"/>
    <property type="project" value="UniProtKB-SubCell"/>
</dbReference>
<organism evidence="10 11">
    <name type="scientific">Sulfuritalea hydrogenivorans sk43H</name>
    <dbReference type="NCBI Taxonomy" id="1223802"/>
    <lineage>
        <taxon>Bacteria</taxon>
        <taxon>Pseudomonadati</taxon>
        <taxon>Pseudomonadota</taxon>
        <taxon>Betaproteobacteria</taxon>
        <taxon>Nitrosomonadales</taxon>
        <taxon>Sterolibacteriaceae</taxon>
        <taxon>Sulfuritalea</taxon>
    </lineage>
</organism>
<gene>
    <name evidence="10" type="ORF">SUTH_00743</name>
</gene>
<protein>
    <recommendedName>
        <fullName evidence="8">Phosphate-specific transport system accessory protein PhoU</fullName>
    </recommendedName>
</protein>
<dbReference type="SUPFAM" id="SSF109755">
    <property type="entry name" value="PhoU-like"/>
    <property type="match status" value="1"/>
</dbReference>
<evidence type="ECO:0000256" key="6">
    <source>
        <dbReference type="ARBA" id="ARBA00022592"/>
    </source>
</evidence>
<evidence type="ECO:0000256" key="2">
    <source>
        <dbReference type="ARBA" id="ARBA00008107"/>
    </source>
</evidence>
<dbReference type="InterPro" id="IPR038078">
    <property type="entry name" value="PhoU-like_sf"/>
</dbReference>
<dbReference type="OrthoDB" id="9814256at2"/>
<keyword evidence="11" id="KW-1185">Reference proteome</keyword>
<dbReference type="Pfam" id="PF01895">
    <property type="entry name" value="PhoU"/>
    <property type="match status" value="2"/>
</dbReference>
<dbReference type="STRING" id="1223802.SUTH_00743"/>
<dbReference type="FunFam" id="1.20.58.220:FF:000004">
    <property type="entry name" value="Phosphate-specific transport system accessory protein PhoU"/>
    <property type="match status" value="1"/>
</dbReference>
<evidence type="ECO:0000259" key="9">
    <source>
        <dbReference type="Pfam" id="PF01895"/>
    </source>
</evidence>
<dbReference type="Gene3D" id="1.20.58.220">
    <property type="entry name" value="Phosphate transport system protein phou homolog 2, domain 2"/>
    <property type="match status" value="1"/>
</dbReference>
<proteinExistence type="inferred from homology"/>
<dbReference type="KEGG" id="shd:SUTH_00743"/>
<feature type="domain" description="PhoU" evidence="9">
    <location>
        <begin position="22"/>
        <end position="108"/>
    </location>
</feature>